<protein>
    <submittedName>
        <fullName evidence="1">Uncharacterized protein</fullName>
    </submittedName>
</protein>
<organism evidence="1 2">
    <name type="scientific">Cochliobolus heterostrophus (strain C5 / ATCC 48332 / race O)</name>
    <name type="common">Southern corn leaf blight fungus</name>
    <name type="synonym">Bipolaris maydis</name>
    <dbReference type="NCBI Taxonomy" id="701091"/>
    <lineage>
        <taxon>Eukaryota</taxon>
        <taxon>Fungi</taxon>
        <taxon>Dikarya</taxon>
        <taxon>Ascomycota</taxon>
        <taxon>Pezizomycotina</taxon>
        <taxon>Dothideomycetes</taxon>
        <taxon>Pleosporomycetidae</taxon>
        <taxon>Pleosporales</taxon>
        <taxon>Pleosporineae</taxon>
        <taxon>Pleosporaceae</taxon>
        <taxon>Bipolaris</taxon>
    </lineage>
</organism>
<reference evidence="1 2" key="1">
    <citation type="journal article" date="2012" name="PLoS Pathog.">
        <title>Diverse lifestyles and strategies of plant pathogenesis encoded in the genomes of eighteen Dothideomycetes fungi.</title>
        <authorList>
            <person name="Ohm R.A."/>
            <person name="Feau N."/>
            <person name="Henrissat B."/>
            <person name="Schoch C.L."/>
            <person name="Horwitz B.A."/>
            <person name="Barry K.W."/>
            <person name="Condon B.J."/>
            <person name="Copeland A.C."/>
            <person name="Dhillon B."/>
            <person name="Glaser F."/>
            <person name="Hesse C.N."/>
            <person name="Kosti I."/>
            <person name="LaButti K."/>
            <person name="Lindquist E.A."/>
            <person name="Lucas S."/>
            <person name="Salamov A.A."/>
            <person name="Bradshaw R.E."/>
            <person name="Ciuffetti L."/>
            <person name="Hamelin R.C."/>
            <person name="Kema G.H.J."/>
            <person name="Lawrence C."/>
            <person name="Scott J.A."/>
            <person name="Spatafora J.W."/>
            <person name="Turgeon B.G."/>
            <person name="de Wit P.J.G.M."/>
            <person name="Zhong S."/>
            <person name="Goodwin S.B."/>
            <person name="Grigoriev I.V."/>
        </authorList>
    </citation>
    <scope>NUCLEOTIDE SEQUENCE [LARGE SCALE GENOMIC DNA]</scope>
    <source>
        <strain evidence="2">C5 / ATCC 48332 / race O</strain>
    </source>
</reference>
<evidence type="ECO:0000313" key="1">
    <source>
        <dbReference type="EMBL" id="EMD95458.1"/>
    </source>
</evidence>
<sequence length="178" mass="20162">MLRLIRRHASHTIANYRYRHNGNLWAGRVPAFCILVRCLTSNSYHALYTAAVFSRPSAARSIIPPRNGVLNECSFQAAWKPMQRAAMCVERETAKIGFSLIHVQSNTYPVPFQSSGFSIFQFSTKWIPAHVNILRCSDVWTTPLPIGTQRLHSIHVSGKDEKLCTSTPRVNRIHCIQS</sequence>
<keyword evidence="2" id="KW-1185">Reference proteome</keyword>
<gene>
    <name evidence="1" type="ORF">COCHEDRAFT_1019218</name>
</gene>
<dbReference type="HOGENOM" id="CLU_1510458_0_0_1"/>
<dbReference type="AlphaFoldDB" id="M2V6V6"/>
<proteinExistence type="predicted"/>
<dbReference type="EMBL" id="KB445570">
    <property type="protein sequence ID" value="EMD95458.1"/>
    <property type="molecule type" value="Genomic_DNA"/>
</dbReference>
<accession>M2V6V6</accession>
<name>M2V6V6_COCH5</name>
<reference evidence="2" key="2">
    <citation type="journal article" date="2013" name="PLoS Genet.">
        <title>Comparative genome structure, secondary metabolite, and effector coding capacity across Cochliobolus pathogens.</title>
        <authorList>
            <person name="Condon B.J."/>
            <person name="Leng Y."/>
            <person name="Wu D."/>
            <person name="Bushley K.E."/>
            <person name="Ohm R.A."/>
            <person name="Otillar R."/>
            <person name="Martin J."/>
            <person name="Schackwitz W."/>
            <person name="Grimwood J."/>
            <person name="MohdZainudin N."/>
            <person name="Xue C."/>
            <person name="Wang R."/>
            <person name="Manning V.A."/>
            <person name="Dhillon B."/>
            <person name="Tu Z.J."/>
            <person name="Steffenson B.J."/>
            <person name="Salamov A."/>
            <person name="Sun H."/>
            <person name="Lowry S."/>
            <person name="LaButti K."/>
            <person name="Han J."/>
            <person name="Copeland A."/>
            <person name="Lindquist E."/>
            <person name="Barry K."/>
            <person name="Schmutz J."/>
            <person name="Baker S.E."/>
            <person name="Ciuffetti L.M."/>
            <person name="Grigoriev I.V."/>
            <person name="Zhong S."/>
            <person name="Turgeon B.G."/>
        </authorList>
    </citation>
    <scope>NUCLEOTIDE SEQUENCE [LARGE SCALE GENOMIC DNA]</scope>
    <source>
        <strain evidence="2">C5 / ATCC 48332 / race O</strain>
    </source>
</reference>
<evidence type="ECO:0000313" key="2">
    <source>
        <dbReference type="Proteomes" id="UP000016936"/>
    </source>
</evidence>
<dbReference type="Proteomes" id="UP000016936">
    <property type="component" value="Unassembled WGS sequence"/>
</dbReference>